<accession>A0A200RCW2</accession>
<evidence type="ECO:0000256" key="1">
    <source>
        <dbReference type="ARBA" id="ARBA00008552"/>
    </source>
</evidence>
<evidence type="ECO:0000256" key="4">
    <source>
        <dbReference type="ARBA" id="ARBA00022801"/>
    </source>
</evidence>
<evidence type="ECO:0000256" key="3">
    <source>
        <dbReference type="ARBA" id="ARBA00022786"/>
    </source>
</evidence>
<evidence type="ECO:0000313" key="9">
    <source>
        <dbReference type="Proteomes" id="UP000195402"/>
    </source>
</evidence>
<name>A0A200RCW2_MACCD</name>
<organism evidence="8 9">
    <name type="scientific">Macleaya cordata</name>
    <name type="common">Five-seeded plume-poppy</name>
    <name type="synonym">Bocconia cordata</name>
    <dbReference type="NCBI Taxonomy" id="56857"/>
    <lineage>
        <taxon>Eukaryota</taxon>
        <taxon>Viridiplantae</taxon>
        <taxon>Streptophyta</taxon>
        <taxon>Embryophyta</taxon>
        <taxon>Tracheophyta</taxon>
        <taxon>Spermatophyta</taxon>
        <taxon>Magnoliopsida</taxon>
        <taxon>Ranunculales</taxon>
        <taxon>Papaveraceae</taxon>
        <taxon>Papaveroideae</taxon>
        <taxon>Macleaya</taxon>
    </lineage>
</organism>
<dbReference type="OMA" id="VSCSKFF"/>
<protein>
    <submittedName>
        <fullName evidence="8">Peptidase C78</fullName>
    </submittedName>
</protein>
<dbReference type="Proteomes" id="UP000195402">
    <property type="component" value="Unassembled WGS sequence"/>
</dbReference>
<dbReference type="InterPro" id="IPR049387">
    <property type="entry name" value="UFSP2-like_2nd"/>
</dbReference>
<dbReference type="Pfam" id="PF07910">
    <property type="entry name" value="Peptidase_C78"/>
    <property type="match status" value="1"/>
</dbReference>
<dbReference type="EMBL" id="MVGT01000078">
    <property type="protein sequence ID" value="OVA20526.1"/>
    <property type="molecule type" value="Genomic_DNA"/>
</dbReference>
<keyword evidence="3" id="KW-0833">Ubl conjugation pathway</keyword>
<dbReference type="FunCoup" id="A0A200RCW2">
    <property type="interactions" value="1903"/>
</dbReference>
<evidence type="ECO:0000256" key="5">
    <source>
        <dbReference type="ARBA" id="ARBA00022807"/>
    </source>
</evidence>
<dbReference type="GO" id="GO:0006508">
    <property type="term" value="P:proteolysis"/>
    <property type="evidence" value="ECO:0007669"/>
    <property type="project" value="UniProtKB-KW"/>
</dbReference>
<dbReference type="GO" id="GO:0071567">
    <property type="term" value="F:deUFMylase activity"/>
    <property type="evidence" value="ECO:0007669"/>
    <property type="project" value="TreeGrafter"/>
</dbReference>
<comment type="similarity">
    <text evidence="1">Belongs to the peptidase C78 family.</text>
</comment>
<feature type="domain" description="UFSP1/2/DUB catalytic" evidence="6">
    <location>
        <begin position="455"/>
        <end position="628"/>
    </location>
</feature>
<dbReference type="OrthoDB" id="417506at2759"/>
<dbReference type="STRING" id="56857.A0A200RCW2"/>
<dbReference type="PANTHER" id="PTHR48153:SF2">
    <property type="entry name" value="UFM1-SPECIFIC PROTEASE 2"/>
    <property type="match status" value="1"/>
</dbReference>
<comment type="caution">
    <text evidence="8">The sequence shown here is derived from an EMBL/GenBank/DDBJ whole genome shotgun (WGS) entry which is preliminary data.</text>
</comment>
<keyword evidence="5" id="KW-0788">Thiol protease</keyword>
<evidence type="ECO:0000259" key="6">
    <source>
        <dbReference type="Pfam" id="PF07910"/>
    </source>
</evidence>
<feature type="domain" description="UFSP2 second" evidence="7">
    <location>
        <begin position="274"/>
        <end position="419"/>
    </location>
</feature>
<dbReference type="SUPFAM" id="SSF54001">
    <property type="entry name" value="Cysteine proteinases"/>
    <property type="match status" value="1"/>
</dbReference>
<dbReference type="InterPro" id="IPR012462">
    <property type="entry name" value="UFSP1/2_DUB_cat"/>
</dbReference>
<dbReference type="InterPro" id="IPR038765">
    <property type="entry name" value="Papain-like_cys_pep_sf"/>
</dbReference>
<keyword evidence="4" id="KW-0378">Hydrolase</keyword>
<dbReference type="AlphaFoldDB" id="A0A200RCW2"/>
<evidence type="ECO:0000256" key="2">
    <source>
        <dbReference type="ARBA" id="ARBA00022670"/>
    </source>
</evidence>
<sequence length="652" mass="71932">MENASKEKKSIRVLCRKLIITNKEPGLQWLIGSPFFPPFTIVSTFRCLHNEPPHDPYSPDYSKESDDLKTLLLKGFDVVGALLIGDNNWELNACKAAEAACKIRKFLSSDDQGNRDMIGASADLITGEIQFFVSASGNSTKIEAVNTVVYEENPEKYIWERGCLIKCELGIKLPIYVPVNKPEDAKEMFSSAIDAAAAKYRDPYVVYMIKGAKETSETIPQSIILRGVELDFDTDLSDVQISENTVKESDSKTLPCSYFCSKSKPVSSLTATESAGIIQVSVLLNRSGNSRSSAAPIAEYFPASEPAEVLVVGFNIEVLCYAAKDLPVGYAISKLIIPGLVDQLTGMKKALMPNLLTQYPQLCPYHFFPPGIVHPITVIYELNYGETEMKQVEIRRALHLRLGLPLDRPLLRIVNALNISANNITSVSNSTRNVSSLLKDVHNGVPRSGVSGGLISVVDGSYEYYHYLQDGFDDSGWGCAYRSLQTIVSWFKLQNYASIKVPSHREIQQALVEIGDKDPSFIGSREWIGAIELSFVLDKLLGVSCKIMNVRSGTELPEKCRELALHFETQGTPVMIGGGVLAYTLLGVDYNDASGDCAFLILDPHYTGGDDLKKIVNGGWCGWKKSVDSKDIVSCKERTVFWIKRASPSGRR</sequence>
<dbReference type="Gene3D" id="3.90.70.130">
    <property type="match status" value="1"/>
</dbReference>
<reference evidence="8 9" key="1">
    <citation type="journal article" date="2017" name="Mol. Plant">
        <title>The Genome of Medicinal Plant Macleaya cordata Provides New Insights into Benzylisoquinoline Alkaloids Metabolism.</title>
        <authorList>
            <person name="Liu X."/>
            <person name="Liu Y."/>
            <person name="Huang P."/>
            <person name="Ma Y."/>
            <person name="Qing Z."/>
            <person name="Tang Q."/>
            <person name="Cao H."/>
            <person name="Cheng P."/>
            <person name="Zheng Y."/>
            <person name="Yuan Z."/>
            <person name="Zhou Y."/>
            <person name="Liu J."/>
            <person name="Tang Z."/>
            <person name="Zhuo Y."/>
            <person name="Zhang Y."/>
            <person name="Yu L."/>
            <person name="Huang J."/>
            <person name="Yang P."/>
            <person name="Peng Q."/>
            <person name="Zhang J."/>
            <person name="Jiang W."/>
            <person name="Zhang Z."/>
            <person name="Lin K."/>
            <person name="Ro D.K."/>
            <person name="Chen X."/>
            <person name="Xiong X."/>
            <person name="Shang Y."/>
            <person name="Huang S."/>
            <person name="Zeng J."/>
        </authorList>
    </citation>
    <scope>NUCLEOTIDE SEQUENCE [LARGE SCALE GENOMIC DNA]</scope>
    <source>
        <strain evidence="9">cv. BLH2017</strain>
        <tissue evidence="8">Root</tissue>
    </source>
</reference>
<dbReference type="PANTHER" id="PTHR48153">
    <property type="entry name" value="UFM1-SPECIFIC PROTEASE 2"/>
    <property type="match status" value="1"/>
</dbReference>
<dbReference type="Pfam" id="PF20908">
    <property type="entry name" value="UfSP2_N"/>
    <property type="match status" value="1"/>
</dbReference>
<keyword evidence="2" id="KW-0645">Protease</keyword>
<dbReference type="InParanoid" id="A0A200RCW2"/>
<gene>
    <name evidence="8" type="ORF">BVC80_1065g78</name>
</gene>
<keyword evidence="9" id="KW-1185">Reference proteome</keyword>
<proteinExistence type="inferred from homology"/>
<evidence type="ECO:0000313" key="8">
    <source>
        <dbReference type="EMBL" id="OVA20526.1"/>
    </source>
</evidence>
<evidence type="ECO:0000259" key="7">
    <source>
        <dbReference type="Pfam" id="PF20908"/>
    </source>
</evidence>